<comment type="caution">
    <text evidence="2">The sequence shown here is derived from an EMBL/GenBank/DDBJ whole genome shotgun (WGS) entry which is preliminary data.</text>
</comment>
<evidence type="ECO:0000256" key="1">
    <source>
        <dbReference type="SAM" id="MobiDB-lite"/>
    </source>
</evidence>
<gene>
    <name evidence="2" type="ORF">IZO911_LOCUS45988</name>
</gene>
<dbReference type="EMBL" id="CAJNOE010006952">
    <property type="protein sequence ID" value="CAF1525835.1"/>
    <property type="molecule type" value="Genomic_DNA"/>
</dbReference>
<feature type="region of interest" description="Disordered" evidence="1">
    <location>
        <begin position="38"/>
        <end position="66"/>
    </location>
</feature>
<feature type="compositionally biased region" description="Low complexity" evidence="1">
    <location>
        <begin position="38"/>
        <end position="54"/>
    </location>
</feature>
<feature type="non-terminal residue" evidence="2">
    <location>
        <position position="1"/>
    </location>
</feature>
<feature type="region of interest" description="Disordered" evidence="1">
    <location>
        <begin position="1"/>
        <end position="26"/>
    </location>
</feature>
<feature type="compositionally biased region" description="Polar residues" evidence="1">
    <location>
        <begin position="55"/>
        <end position="66"/>
    </location>
</feature>
<proteinExistence type="predicted"/>
<feature type="compositionally biased region" description="Polar residues" evidence="1">
    <location>
        <begin position="9"/>
        <end position="26"/>
    </location>
</feature>
<evidence type="ECO:0000313" key="3">
    <source>
        <dbReference type="Proteomes" id="UP000663860"/>
    </source>
</evidence>
<dbReference type="AlphaFoldDB" id="A0A815UXN2"/>
<name>A0A815UXN2_9BILA</name>
<reference evidence="2" key="1">
    <citation type="submission" date="2021-02" db="EMBL/GenBank/DDBJ databases">
        <authorList>
            <person name="Nowell W R."/>
        </authorList>
    </citation>
    <scope>NUCLEOTIDE SEQUENCE</scope>
</reference>
<organism evidence="2 3">
    <name type="scientific">Adineta steineri</name>
    <dbReference type="NCBI Taxonomy" id="433720"/>
    <lineage>
        <taxon>Eukaryota</taxon>
        <taxon>Metazoa</taxon>
        <taxon>Spiralia</taxon>
        <taxon>Gnathifera</taxon>
        <taxon>Rotifera</taxon>
        <taxon>Eurotatoria</taxon>
        <taxon>Bdelloidea</taxon>
        <taxon>Adinetida</taxon>
        <taxon>Adinetidae</taxon>
        <taxon>Adineta</taxon>
    </lineage>
</organism>
<sequence length="66" mass="6977">RYVNPRARTATNLNGNFPQQTSSNNSNDVLHQFIAGNSSTNSVTSSSASSPINTPMTNTSSTGDRC</sequence>
<evidence type="ECO:0000313" key="2">
    <source>
        <dbReference type="EMBL" id="CAF1525835.1"/>
    </source>
</evidence>
<accession>A0A815UXN2</accession>
<protein>
    <submittedName>
        <fullName evidence="2">Uncharacterized protein</fullName>
    </submittedName>
</protein>
<dbReference type="Proteomes" id="UP000663860">
    <property type="component" value="Unassembled WGS sequence"/>
</dbReference>